<dbReference type="GO" id="GO:0005778">
    <property type="term" value="C:peroxisomal membrane"/>
    <property type="evidence" value="ECO:0007669"/>
    <property type="project" value="TreeGrafter"/>
</dbReference>
<sequence length="316" mass="33701">MASTTSQAQGRRPVTVDDDSDVDDLDDAFGKQPPVKSAPQTTTGSKPSTPPAASIAPPAASAGPSQPSEDDDFAEVFEREMAAMLRDLVDPQGPSSSAAGKSASDAPLVDDSERDRAIREAWEKMLEKSMDDAFSGLTDDQGATNEPEDAFQKNVKEAMERLRKSDTDLQADASAPPADDLSAILGSLGELGDDESIQNLLEGMMGQLMGKEVLYEPLKELNDKFPSYLSSNEDKLSPSDLARYRGQHTCASKIVAIFEDSKYRDDDPKTAADVVTLMTEMQEHGAPPAEIMGELPPGLELGPDGAPQLPEGCVVI</sequence>
<feature type="compositionally biased region" description="Low complexity" evidence="1">
    <location>
        <begin position="95"/>
        <end position="106"/>
    </location>
</feature>
<dbReference type="AlphaFoldDB" id="A0AAD4QG50"/>
<dbReference type="InterPro" id="IPR038322">
    <property type="entry name" value="Pex19_C_sf"/>
</dbReference>
<keyword evidence="3" id="KW-1185">Reference proteome</keyword>
<feature type="region of interest" description="Disordered" evidence="1">
    <location>
        <begin position="1"/>
        <end position="119"/>
    </location>
</feature>
<feature type="region of interest" description="Disordered" evidence="1">
    <location>
        <begin position="283"/>
        <end position="311"/>
    </location>
</feature>
<organism evidence="2 3">
    <name type="scientific">Lactarius akahatsu</name>
    <dbReference type="NCBI Taxonomy" id="416441"/>
    <lineage>
        <taxon>Eukaryota</taxon>
        <taxon>Fungi</taxon>
        <taxon>Dikarya</taxon>
        <taxon>Basidiomycota</taxon>
        <taxon>Agaricomycotina</taxon>
        <taxon>Agaricomycetes</taxon>
        <taxon>Russulales</taxon>
        <taxon>Russulaceae</taxon>
        <taxon>Lactarius</taxon>
    </lineage>
</organism>
<evidence type="ECO:0000313" key="2">
    <source>
        <dbReference type="EMBL" id="KAH8996762.1"/>
    </source>
</evidence>
<name>A0AAD4QG50_9AGAM</name>
<evidence type="ECO:0000256" key="1">
    <source>
        <dbReference type="SAM" id="MobiDB-lite"/>
    </source>
</evidence>
<dbReference type="Gene3D" id="1.20.120.900">
    <property type="entry name" value="Pex19, mPTS binding domain"/>
    <property type="match status" value="1"/>
</dbReference>
<reference evidence="2" key="1">
    <citation type="submission" date="2022-01" db="EMBL/GenBank/DDBJ databases">
        <title>Comparative genomics reveals a dynamic genome evolution in the ectomycorrhizal milk-cap (Lactarius) mushrooms.</title>
        <authorList>
            <consortium name="DOE Joint Genome Institute"/>
            <person name="Lebreton A."/>
            <person name="Tang N."/>
            <person name="Kuo A."/>
            <person name="LaButti K."/>
            <person name="Drula E."/>
            <person name="Barry K."/>
            <person name="Clum A."/>
            <person name="Lipzen A."/>
            <person name="Mousain D."/>
            <person name="Ng V."/>
            <person name="Wang R."/>
            <person name="Wang X."/>
            <person name="Dai Y."/>
            <person name="Henrissat B."/>
            <person name="Grigoriev I.V."/>
            <person name="Guerin-Laguette A."/>
            <person name="Yu F."/>
            <person name="Martin F.M."/>
        </authorList>
    </citation>
    <scope>NUCLEOTIDE SEQUENCE</scope>
    <source>
        <strain evidence="2">QP</strain>
    </source>
</reference>
<gene>
    <name evidence="2" type="ORF">EDB92DRAFT_1524984</name>
</gene>
<feature type="compositionally biased region" description="Acidic residues" evidence="1">
    <location>
        <begin position="16"/>
        <end position="27"/>
    </location>
</feature>
<dbReference type="Pfam" id="PF04614">
    <property type="entry name" value="Pex19"/>
    <property type="match status" value="1"/>
</dbReference>
<dbReference type="PANTHER" id="PTHR12774:SF2">
    <property type="entry name" value="PEROXISOMAL BIOGENESIS FACTOR 19"/>
    <property type="match status" value="1"/>
</dbReference>
<dbReference type="Proteomes" id="UP001201163">
    <property type="component" value="Unassembled WGS sequence"/>
</dbReference>
<dbReference type="InterPro" id="IPR006708">
    <property type="entry name" value="Pex19"/>
</dbReference>
<accession>A0AAD4QG50</accession>
<dbReference type="PANTHER" id="PTHR12774">
    <property type="entry name" value="PEROXISOMAL BIOGENESIS FACTOR 19"/>
    <property type="match status" value="1"/>
</dbReference>
<comment type="caution">
    <text evidence="2">The sequence shown here is derived from an EMBL/GenBank/DDBJ whole genome shotgun (WGS) entry which is preliminary data.</text>
</comment>
<evidence type="ECO:0000313" key="3">
    <source>
        <dbReference type="Proteomes" id="UP001201163"/>
    </source>
</evidence>
<protein>
    <submittedName>
        <fullName evidence="2">Pex19 protein family-domain-containing protein</fullName>
    </submittedName>
</protein>
<feature type="compositionally biased region" description="Low complexity" evidence="1">
    <location>
        <begin position="45"/>
        <end position="67"/>
    </location>
</feature>
<dbReference type="EMBL" id="JAKELL010000008">
    <property type="protein sequence ID" value="KAH8996762.1"/>
    <property type="molecule type" value="Genomic_DNA"/>
</dbReference>
<dbReference type="GO" id="GO:0045046">
    <property type="term" value="P:protein import into peroxisome membrane"/>
    <property type="evidence" value="ECO:0007669"/>
    <property type="project" value="TreeGrafter"/>
</dbReference>
<dbReference type="GO" id="GO:0033328">
    <property type="term" value="F:peroxisome membrane targeting sequence binding"/>
    <property type="evidence" value="ECO:0007669"/>
    <property type="project" value="TreeGrafter"/>
</dbReference>
<proteinExistence type="predicted"/>